<dbReference type="EMBL" id="JAWONS010000148">
    <property type="protein sequence ID" value="MDW2797927.1"/>
    <property type="molecule type" value="Genomic_DNA"/>
</dbReference>
<dbReference type="Proteomes" id="UP001276854">
    <property type="component" value="Unassembled WGS sequence"/>
</dbReference>
<organism evidence="1 2">
    <name type="scientific">Clostridium boliviensis</name>
    <dbReference type="NCBI Taxonomy" id="318465"/>
    <lineage>
        <taxon>Bacteria</taxon>
        <taxon>Bacillati</taxon>
        <taxon>Bacillota</taxon>
        <taxon>Clostridia</taxon>
        <taxon>Eubacteriales</taxon>
        <taxon>Clostridiaceae</taxon>
        <taxon>Clostridium</taxon>
    </lineage>
</organism>
<dbReference type="PROSITE" id="PS51257">
    <property type="entry name" value="PROKAR_LIPOPROTEIN"/>
    <property type="match status" value="1"/>
</dbReference>
<gene>
    <name evidence="1" type="ORF">RZO55_10110</name>
</gene>
<dbReference type="RefSeq" id="WP_318064171.1">
    <property type="nucleotide sequence ID" value="NZ_JAWONS010000148.1"/>
</dbReference>
<name>A0ABU4GJY1_9CLOT</name>
<reference evidence="1 2" key="1">
    <citation type="submission" date="2023-10" db="EMBL/GenBank/DDBJ databases">
        <title>A novel Glycoside Hydrolase 43-Like Enzyme from Clostrdium boliviensis is an Endo-xylanase, and a Candidate for Xylooligosaccharides Production from Different Xylan Substrates.</title>
        <authorList>
            <person name="Alvarez M.T."/>
            <person name="Rocabado-Villegas L.R."/>
            <person name="Salas-Veizaga D.M."/>
            <person name="Linares-Pasten J.A."/>
            <person name="Gudmundsdottir E.E."/>
            <person name="Hreggvidsson G.O."/>
            <person name="Adlercreutz P."/>
            <person name="Nordberg Karlsson E."/>
        </authorList>
    </citation>
    <scope>NUCLEOTIDE SEQUENCE [LARGE SCALE GENOMIC DNA]</scope>
    <source>
        <strain evidence="1 2">E-1</strain>
    </source>
</reference>
<keyword evidence="2" id="KW-1185">Reference proteome</keyword>
<proteinExistence type="predicted"/>
<evidence type="ECO:0000313" key="2">
    <source>
        <dbReference type="Proteomes" id="UP001276854"/>
    </source>
</evidence>
<accession>A0ABU4GJY1</accession>
<evidence type="ECO:0008006" key="3">
    <source>
        <dbReference type="Google" id="ProtNLM"/>
    </source>
</evidence>
<evidence type="ECO:0000313" key="1">
    <source>
        <dbReference type="EMBL" id="MDW2797927.1"/>
    </source>
</evidence>
<protein>
    <recommendedName>
        <fullName evidence="3">DUF3139 domain-containing protein</fullName>
    </recommendedName>
</protein>
<comment type="caution">
    <text evidence="1">The sequence shown here is derived from an EMBL/GenBank/DDBJ whole genome shotgun (WGS) entry which is preliminary data.</text>
</comment>
<sequence>MLRTVLILIIVIVGCADLTRAIMKHYGYKKYKGETTGTIISIREYHKRGYFIKDMEYYPTYRYIVNGIVYEEEFDLYEEKEDLLQIDQERMIQYDENNPKNFFPADKKNAWRLTAFKDIFVVTSFALLELYKRFY</sequence>